<keyword evidence="5" id="KW-0472">Membrane</keyword>
<dbReference type="Gene3D" id="2.40.10.10">
    <property type="entry name" value="Trypsin-like serine proteases"/>
    <property type="match status" value="2"/>
</dbReference>
<dbReference type="Proteomes" id="UP000188184">
    <property type="component" value="Chromosome"/>
</dbReference>
<keyword evidence="3" id="KW-0378">Hydrolase</keyword>
<feature type="transmembrane region" description="Helical" evidence="5">
    <location>
        <begin position="21"/>
        <end position="41"/>
    </location>
</feature>
<sequence length="403" mass="41728">MDYYDPFPPGRRRQKKPNRASVFFAGMGGVLAGAGLVWGLFIAAPGLIPGQDSGAAATAVTGEAEPLVQTATTITTDVTEAVDVAAEAVVGVTNLQTAGNFWSDSEEAQAAGTGSGVIYKVENGTAYVITNHHVIDGASEVEVTLTDGSKVAAEILGSDIWTDLAVLSMDAERVGTVAELGDSSTLNLGEPVIAIGSPLGLSFFGSITTGVISGLERVVPVDLNADQVTDWQAEVLQTDAAINPGNSGGALINLDGKLVGINSMKVATSTVEGIGFAIPINSVIPIIESLEATGTVERPAMGVTLVDLMEVPQSYRASEFGLPADVKSGVVIESVIEGTPAAAAGLQPSDVIVEMDGEAVDNMLELRQHLYNETQIGDTLMVSAYRNGELMEFELVLTDSADM</sequence>
<evidence type="ECO:0000256" key="5">
    <source>
        <dbReference type="SAM" id="Phobius"/>
    </source>
</evidence>
<dbReference type="OrthoDB" id="9758917at2"/>
<dbReference type="SMART" id="SM00228">
    <property type="entry name" value="PDZ"/>
    <property type="match status" value="1"/>
</dbReference>
<keyword evidence="5" id="KW-0812">Transmembrane</keyword>
<dbReference type="InterPro" id="IPR001940">
    <property type="entry name" value="Peptidase_S1C"/>
</dbReference>
<keyword evidence="2" id="KW-0645">Protease</keyword>
<evidence type="ECO:0000256" key="3">
    <source>
        <dbReference type="ARBA" id="ARBA00022801"/>
    </source>
</evidence>
<reference evidence="7 8" key="1">
    <citation type="submission" date="2017-02" db="EMBL/GenBank/DDBJ databases">
        <title>The complete genomic sequence of a novel cold adapted crude oil-degrading bacterium Planococcus qaidamina Y42.</title>
        <authorList>
            <person name="Yang R."/>
        </authorList>
    </citation>
    <scope>NUCLEOTIDE SEQUENCE [LARGE SCALE GENOMIC DNA]</scope>
    <source>
        <strain evidence="7 8">Y42</strain>
    </source>
</reference>
<dbReference type="AlphaFoldDB" id="A0A1Q2L4B3"/>
<dbReference type="InterPro" id="IPR043504">
    <property type="entry name" value="Peptidase_S1_PA_chymotrypsin"/>
</dbReference>
<gene>
    <name evidence="7" type="ORF">B0X71_18565</name>
</gene>
<name>A0A1Q2L4B3_9BACL</name>
<accession>A0A1Q2L4B3</accession>
<dbReference type="InterPro" id="IPR009003">
    <property type="entry name" value="Peptidase_S1_PA"/>
</dbReference>
<dbReference type="PANTHER" id="PTHR22939:SF129">
    <property type="entry name" value="SERINE PROTEASE HTRA2, MITOCHONDRIAL"/>
    <property type="match status" value="1"/>
</dbReference>
<dbReference type="PRINTS" id="PR00834">
    <property type="entry name" value="PROTEASES2C"/>
</dbReference>
<proteinExistence type="inferred from homology"/>
<comment type="similarity">
    <text evidence="1">Belongs to the peptidase S1C family.</text>
</comment>
<evidence type="ECO:0000259" key="6">
    <source>
        <dbReference type="PROSITE" id="PS50106"/>
    </source>
</evidence>
<dbReference type="InterPro" id="IPR036034">
    <property type="entry name" value="PDZ_sf"/>
</dbReference>
<dbReference type="InterPro" id="IPR001478">
    <property type="entry name" value="PDZ"/>
</dbReference>
<dbReference type="Pfam" id="PF13365">
    <property type="entry name" value="Trypsin_2"/>
    <property type="match status" value="1"/>
</dbReference>
<dbReference type="EMBL" id="CP019640">
    <property type="protein sequence ID" value="AQQ54907.1"/>
    <property type="molecule type" value="Genomic_DNA"/>
</dbReference>
<evidence type="ECO:0000313" key="7">
    <source>
        <dbReference type="EMBL" id="AQQ54907.1"/>
    </source>
</evidence>
<keyword evidence="8" id="KW-1185">Reference proteome</keyword>
<dbReference type="Pfam" id="PF13180">
    <property type="entry name" value="PDZ_2"/>
    <property type="match status" value="1"/>
</dbReference>
<evidence type="ECO:0000256" key="1">
    <source>
        <dbReference type="ARBA" id="ARBA00010541"/>
    </source>
</evidence>
<dbReference type="SUPFAM" id="SSF50156">
    <property type="entry name" value="PDZ domain-like"/>
    <property type="match status" value="1"/>
</dbReference>
<evidence type="ECO:0000313" key="8">
    <source>
        <dbReference type="Proteomes" id="UP000188184"/>
    </source>
</evidence>
<keyword evidence="5" id="KW-1133">Transmembrane helix</keyword>
<protein>
    <submittedName>
        <fullName evidence="7">2-alkenal reductase</fullName>
    </submittedName>
</protein>
<dbReference type="RefSeq" id="WP_077590812.1">
    <property type="nucleotide sequence ID" value="NZ_CP019640.1"/>
</dbReference>
<dbReference type="Gene3D" id="2.30.42.10">
    <property type="match status" value="1"/>
</dbReference>
<evidence type="ECO:0000256" key="4">
    <source>
        <dbReference type="ARBA" id="ARBA00022825"/>
    </source>
</evidence>
<dbReference type="PANTHER" id="PTHR22939">
    <property type="entry name" value="SERINE PROTEASE FAMILY S1C HTRA-RELATED"/>
    <property type="match status" value="1"/>
</dbReference>
<dbReference type="SUPFAM" id="SSF50494">
    <property type="entry name" value="Trypsin-like serine proteases"/>
    <property type="match status" value="1"/>
</dbReference>
<organism evidence="7 8">
    <name type="scientific">Planococcus lenghuensis</name>
    <dbReference type="NCBI Taxonomy" id="2213202"/>
    <lineage>
        <taxon>Bacteria</taxon>
        <taxon>Bacillati</taxon>
        <taxon>Bacillota</taxon>
        <taxon>Bacilli</taxon>
        <taxon>Bacillales</taxon>
        <taxon>Caryophanaceae</taxon>
        <taxon>Planococcus</taxon>
    </lineage>
</organism>
<evidence type="ECO:0000256" key="2">
    <source>
        <dbReference type="ARBA" id="ARBA00022670"/>
    </source>
</evidence>
<dbReference type="KEGG" id="pmar:B0X71_18565"/>
<dbReference type="GO" id="GO:0006508">
    <property type="term" value="P:proteolysis"/>
    <property type="evidence" value="ECO:0007669"/>
    <property type="project" value="UniProtKB-KW"/>
</dbReference>
<dbReference type="PROSITE" id="PS50106">
    <property type="entry name" value="PDZ"/>
    <property type="match status" value="1"/>
</dbReference>
<feature type="domain" description="PDZ" evidence="6">
    <location>
        <begin position="305"/>
        <end position="363"/>
    </location>
</feature>
<keyword evidence="4" id="KW-0720">Serine protease</keyword>
<dbReference type="GO" id="GO:0004252">
    <property type="term" value="F:serine-type endopeptidase activity"/>
    <property type="evidence" value="ECO:0007669"/>
    <property type="project" value="InterPro"/>
</dbReference>